<gene>
    <name evidence="1" type="ORF">BofuT4_uP160750.1</name>
</gene>
<proteinExistence type="predicted"/>
<accession>G2YTM6</accession>
<dbReference type="EMBL" id="FQ790352">
    <property type="protein sequence ID" value="CCD54786.1"/>
    <property type="molecule type" value="Genomic_DNA"/>
</dbReference>
<protein>
    <submittedName>
        <fullName evidence="1">Uncharacterized protein</fullName>
    </submittedName>
</protein>
<dbReference type="HOGENOM" id="CLU_3142930_0_0_1"/>
<evidence type="ECO:0000313" key="2">
    <source>
        <dbReference type="Proteomes" id="UP000008177"/>
    </source>
</evidence>
<dbReference type="Proteomes" id="UP000008177">
    <property type="component" value="Unplaced contigs"/>
</dbReference>
<organism evidence="1 2">
    <name type="scientific">Botryotinia fuckeliana (strain T4)</name>
    <name type="common">Noble rot fungus</name>
    <name type="synonym">Botrytis cinerea</name>
    <dbReference type="NCBI Taxonomy" id="999810"/>
    <lineage>
        <taxon>Eukaryota</taxon>
        <taxon>Fungi</taxon>
        <taxon>Dikarya</taxon>
        <taxon>Ascomycota</taxon>
        <taxon>Pezizomycotina</taxon>
        <taxon>Leotiomycetes</taxon>
        <taxon>Helotiales</taxon>
        <taxon>Sclerotiniaceae</taxon>
        <taxon>Botrytis</taxon>
    </lineage>
</organism>
<evidence type="ECO:0000313" key="1">
    <source>
        <dbReference type="EMBL" id="CCD54786.1"/>
    </source>
</evidence>
<dbReference type="AlphaFoldDB" id="G2YTM6"/>
<sequence length="49" mass="5837">MTINIWQSFWPRFYLPKIIPLYKQQQNVGEYKETASPPLFPTPLSKLLL</sequence>
<reference evidence="2" key="1">
    <citation type="journal article" date="2011" name="PLoS Genet.">
        <title>Genomic analysis of the necrotrophic fungal pathogens Sclerotinia sclerotiorum and Botrytis cinerea.</title>
        <authorList>
            <person name="Amselem J."/>
            <person name="Cuomo C.A."/>
            <person name="van Kan J.A."/>
            <person name="Viaud M."/>
            <person name="Benito E.P."/>
            <person name="Couloux A."/>
            <person name="Coutinho P.M."/>
            <person name="de Vries R.P."/>
            <person name="Dyer P.S."/>
            <person name="Fillinger S."/>
            <person name="Fournier E."/>
            <person name="Gout L."/>
            <person name="Hahn M."/>
            <person name="Kohn L."/>
            <person name="Lapalu N."/>
            <person name="Plummer K.M."/>
            <person name="Pradier J.M."/>
            <person name="Quevillon E."/>
            <person name="Sharon A."/>
            <person name="Simon A."/>
            <person name="ten Have A."/>
            <person name="Tudzynski B."/>
            <person name="Tudzynski P."/>
            <person name="Wincker P."/>
            <person name="Andrew M."/>
            <person name="Anthouard V."/>
            <person name="Beever R.E."/>
            <person name="Beffa R."/>
            <person name="Benoit I."/>
            <person name="Bouzid O."/>
            <person name="Brault B."/>
            <person name="Chen Z."/>
            <person name="Choquer M."/>
            <person name="Collemare J."/>
            <person name="Cotton P."/>
            <person name="Danchin E.G."/>
            <person name="Da Silva C."/>
            <person name="Gautier A."/>
            <person name="Giraud C."/>
            <person name="Giraud T."/>
            <person name="Gonzalez C."/>
            <person name="Grossetete S."/>
            <person name="Guldener U."/>
            <person name="Henrissat B."/>
            <person name="Howlett B.J."/>
            <person name="Kodira C."/>
            <person name="Kretschmer M."/>
            <person name="Lappartient A."/>
            <person name="Leroch M."/>
            <person name="Levis C."/>
            <person name="Mauceli E."/>
            <person name="Neuveglise C."/>
            <person name="Oeser B."/>
            <person name="Pearson M."/>
            <person name="Poulain J."/>
            <person name="Poussereau N."/>
            <person name="Quesneville H."/>
            <person name="Rascle C."/>
            <person name="Schumacher J."/>
            <person name="Segurens B."/>
            <person name="Sexton A."/>
            <person name="Silva E."/>
            <person name="Sirven C."/>
            <person name="Soanes D.M."/>
            <person name="Talbot N.J."/>
            <person name="Templeton M."/>
            <person name="Yandava C."/>
            <person name="Yarden O."/>
            <person name="Zeng Q."/>
            <person name="Rollins J.A."/>
            <person name="Lebrun M.H."/>
            <person name="Dickman M."/>
        </authorList>
    </citation>
    <scope>NUCLEOTIDE SEQUENCE [LARGE SCALE GENOMIC DNA]</scope>
    <source>
        <strain evidence="2">T4</strain>
    </source>
</reference>
<name>G2YTM6_BOTF4</name>
<dbReference type="InParanoid" id="G2YTM6"/>